<sequence length="348" mass="39708">MCRQEMRLAHLLKCSLRLLVKVVYGVLLATARECLVFYNAKKHCMGIQGTDNSDLCRSNGLMNGSKAKVGKLDNHREQGWLRRRECEMSSHRHAAQPSIYELRSRTRARLTRDGINPSSRVFVEHLFMARVLLPRKIFATRERYLRSLLSWYLLRLGRWKNELLLGAWDLRSNNAHDCILTDSAAVCDAHHATVREFLVRVAQTPAEWPSELSYIMTALSGPRRGAVRDYLLFEKLRLAWWYTWMILAYNARFATIYPMLTLNLIGPKRNCRGVDRIAAVLVVVGDGKTRCILTDLAAICDAHHATVREFLVCMSQTSAEWSSGMILASGARWENELCTASILAHLAF</sequence>
<name>A0A183V2C5_TOXCA</name>
<evidence type="ECO:0000313" key="1">
    <source>
        <dbReference type="EMBL" id="VDM46216.1"/>
    </source>
</evidence>
<organism evidence="2 3">
    <name type="scientific">Toxocara canis</name>
    <name type="common">Canine roundworm</name>
    <dbReference type="NCBI Taxonomy" id="6265"/>
    <lineage>
        <taxon>Eukaryota</taxon>
        <taxon>Metazoa</taxon>
        <taxon>Ecdysozoa</taxon>
        <taxon>Nematoda</taxon>
        <taxon>Chromadorea</taxon>
        <taxon>Rhabditida</taxon>
        <taxon>Spirurina</taxon>
        <taxon>Ascaridomorpha</taxon>
        <taxon>Ascaridoidea</taxon>
        <taxon>Toxocaridae</taxon>
        <taxon>Toxocara</taxon>
    </lineage>
</organism>
<reference evidence="1 2" key="2">
    <citation type="submission" date="2018-11" db="EMBL/GenBank/DDBJ databases">
        <authorList>
            <consortium name="Pathogen Informatics"/>
        </authorList>
    </citation>
    <scope>NUCLEOTIDE SEQUENCE [LARGE SCALE GENOMIC DNA]</scope>
</reference>
<dbReference type="EMBL" id="UYWY01022512">
    <property type="protein sequence ID" value="VDM46216.1"/>
    <property type="molecule type" value="Genomic_DNA"/>
</dbReference>
<protein>
    <submittedName>
        <fullName evidence="3">Transposase</fullName>
    </submittedName>
</protein>
<dbReference type="AlphaFoldDB" id="A0A183V2C5"/>
<reference evidence="3" key="1">
    <citation type="submission" date="2016-06" db="UniProtKB">
        <authorList>
            <consortium name="WormBaseParasite"/>
        </authorList>
    </citation>
    <scope>IDENTIFICATION</scope>
</reference>
<keyword evidence="2" id="KW-1185">Reference proteome</keyword>
<evidence type="ECO:0000313" key="2">
    <source>
        <dbReference type="Proteomes" id="UP000050794"/>
    </source>
</evidence>
<accession>A0A183V2C5</accession>
<evidence type="ECO:0000313" key="3">
    <source>
        <dbReference type="WBParaSite" id="TCNE_0001489501-mRNA-1"/>
    </source>
</evidence>
<proteinExistence type="predicted"/>
<dbReference type="Proteomes" id="UP000050794">
    <property type="component" value="Unassembled WGS sequence"/>
</dbReference>
<dbReference type="WBParaSite" id="TCNE_0001489501-mRNA-1">
    <property type="protein sequence ID" value="TCNE_0001489501-mRNA-1"/>
    <property type="gene ID" value="TCNE_0001489501"/>
</dbReference>
<gene>
    <name evidence="1" type="ORF">TCNE_LOCUS14895</name>
</gene>